<protein>
    <submittedName>
        <fullName evidence="4">S-layer protein SlpA</fullName>
    </submittedName>
</protein>
<name>A0A2W1JXH2_9CYAN</name>
<dbReference type="InterPro" id="IPR001119">
    <property type="entry name" value="SLH_dom"/>
</dbReference>
<feature type="region of interest" description="Disordered" evidence="2">
    <location>
        <begin position="438"/>
        <end position="466"/>
    </location>
</feature>
<proteinExistence type="inferred from homology"/>
<accession>A0A2W1JXH2</accession>
<evidence type="ECO:0000313" key="5">
    <source>
        <dbReference type="Proteomes" id="UP000248857"/>
    </source>
</evidence>
<evidence type="ECO:0000259" key="3">
    <source>
        <dbReference type="PROSITE" id="PS51272"/>
    </source>
</evidence>
<sequence>MLNFLKKSLLLKPALLGLMILSPSAAVAAATQSETIHQDAVENLTAGLTEQDLSVENLFPMTVADASITEPSATEPVAIEPNLNVTSVDELSANADSLGQVTSVSQLSDVQPTDWAFQALQSLVERYGCIAGYPNGTFRGNRSATRYEMAAALNACLDQISDRFASKADLDAVKALQDEFAAELATLRGRVDGLEARVDTVEAQQFSTTTKLNGEVVFGSAFVFDEDEALDSVLGVGTDDGNTGEDRLFLGYRARLNFDTSFSGSDRLRIRLEAADIPELDEDGSAGTSLARFGFDENDPEGNLVILDELNYRFKPLEGLTLKIALQGGDYKDDVETFNPYLKSSGSGALSRFFRFNPVTHRAPGDTTVSAVYELNDAIELSFAAAADDAELATADGDNNGGLFGGGQFGVFGQIGVTLSEKLRFGAQYARSEFRGGADITNDTGDAPTTGGGLGPGGDTSDPFDGLDTTTDNFGFNVDAEIAKFLHFSGWAGVTLARSPELEDSQVTLLNWAANFIFPDLFAEGNRGSISVGQQPFIIDTGNLNGTGITDGAQDNITAEAQYQFKVNDNIKISPGVIVIFQANNTDSNDPIFVPVIRTTFKF</sequence>
<dbReference type="GO" id="GO:0016020">
    <property type="term" value="C:membrane"/>
    <property type="evidence" value="ECO:0007669"/>
    <property type="project" value="InterPro"/>
</dbReference>
<dbReference type="RefSeq" id="WP_110984339.1">
    <property type="nucleotide sequence ID" value="NZ_CAWNWM010000001.1"/>
</dbReference>
<dbReference type="AlphaFoldDB" id="A0A2W1JXH2"/>
<dbReference type="PANTHER" id="PTHR43308">
    <property type="entry name" value="OUTER MEMBRANE PROTEIN ALPHA-RELATED"/>
    <property type="match status" value="1"/>
</dbReference>
<evidence type="ECO:0000256" key="2">
    <source>
        <dbReference type="SAM" id="MobiDB-lite"/>
    </source>
</evidence>
<evidence type="ECO:0000256" key="1">
    <source>
        <dbReference type="RuleBase" id="RU363072"/>
    </source>
</evidence>
<dbReference type="InterPro" id="IPR047684">
    <property type="entry name" value="Por_som-like"/>
</dbReference>
<dbReference type="InterPro" id="IPR007049">
    <property type="entry name" value="Carb-sel_porin_OprB"/>
</dbReference>
<dbReference type="EMBL" id="PQWO01000001">
    <property type="protein sequence ID" value="PZD75025.1"/>
    <property type="molecule type" value="Genomic_DNA"/>
</dbReference>
<dbReference type="Pfam" id="PF04966">
    <property type="entry name" value="OprB"/>
    <property type="match status" value="1"/>
</dbReference>
<comment type="caution">
    <text evidence="4">The sequence shown here is derived from an EMBL/GenBank/DDBJ whole genome shotgun (WGS) entry which is preliminary data.</text>
</comment>
<dbReference type="Pfam" id="PF00395">
    <property type="entry name" value="SLH"/>
    <property type="match status" value="1"/>
</dbReference>
<keyword evidence="1" id="KW-0732">Signal</keyword>
<feature type="chain" id="PRO_5015800551" evidence="1">
    <location>
        <begin position="29"/>
        <end position="603"/>
    </location>
</feature>
<reference evidence="4 5" key="1">
    <citation type="journal article" date="2018" name="Sci. Rep.">
        <title>A novel species of the marine cyanobacterium Acaryochloris with a unique pigment content and lifestyle.</title>
        <authorList>
            <person name="Partensky F."/>
            <person name="Six C."/>
            <person name="Ratin M."/>
            <person name="Garczarek L."/>
            <person name="Vaulot D."/>
            <person name="Probert I."/>
            <person name="Calteau A."/>
            <person name="Gourvil P."/>
            <person name="Marie D."/>
            <person name="Grebert T."/>
            <person name="Bouchier C."/>
            <person name="Le Panse S."/>
            <person name="Gachenot M."/>
            <person name="Rodriguez F."/>
            <person name="Garrido J.L."/>
        </authorList>
    </citation>
    <scope>NUCLEOTIDE SEQUENCE [LARGE SCALE GENOMIC DNA]</scope>
    <source>
        <strain evidence="4 5">RCC1774</strain>
    </source>
</reference>
<evidence type="ECO:0000313" key="4">
    <source>
        <dbReference type="EMBL" id="PZD75025.1"/>
    </source>
</evidence>
<dbReference type="OrthoDB" id="468251at2"/>
<dbReference type="Proteomes" id="UP000248857">
    <property type="component" value="Unassembled WGS sequence"/>
</dbReference>
<dbReference type="PANTHER" id="PTHR43308:SF1">
    <property type="entry name" value="OUTER MEMBRANE PROTEIN ALPHA"/>
    <property type="match status" value="1"/>
</dbReference>
<dbReference type="GO" id="GO:0008643">
    <property type="term" value="P:carbohydrate transport"/>
    <property type="evidence" value="ECO:0007669"/>
    <property type="project" value="InterPro"/>
</dbReference>
<feature type="domain" description="SLH" evidence="3">
    <location>
        <begin position="103"/>
        <end position="167"/>
    </location>
</feature>
<comment type="similarity">
    <text evidence="1">Belongs to the OprB family.</text>
</comment>
<dbReference type="GO" id="GO:0015288">
    <property type="term" value="F:porin activity"/>
    <property type="evidence" value="ECO:0007669"/>
    <property type="project" value="InterPro"/>
</dbReference>
<dbReference type="PROSITE" id="PS51272">
    <property type="entry name" value="SLH"/>
    <property type="match status" value="1"/>
</dbReference>
<keyword evidence="5" id="KW-1185">Reference proteome</keyword>
<organism evidence="4 5">
    <name type="scientific">Acaryochloris thomasi RCC1774</name>
    <dbReference type="NCBI Taxonomy" id="1764569"/>
    <lineage>
        <taxon>Bacteria</taxon>
        <taxon>Bacillati</taxon>
        <taxon>Cyanobacteriota</taxon>
        <taxon>Cyanophyceae</taxon>
        <taxon>Acaryochloridales</taxon>
        <taxon>Acaryochloridaceae</taxon>
        <taxon>Acaryochloris</taxon>
        <taxon>Acaryochloris thomasi</taxon>
    </lineage>
</organism>
<feature type="signal peptide" evidence="1">
    <location>
        <begin position="1"/>
        <end position="28"/>
    </location>
</feature>
<dbReference type="NCBIfam" id="NF033921">
    <property type="entry name" value="por_somb"/>
    <property type="match status" value="1"/>
</dbReference>
<dbReference type="InterPro" id="IPR051465">
    <property type="entry name" value="Cell_Envelope_Struct_Comp"/>
</dbReference>
<gene>
    <name evidence="4" type="primary">slpA_1</name>
    <name evidence="4" type="ORF">C1752_00364</name>
</gene>